<gene>
    <name evidence="2" type="ORF">JF625_23155</name>
</gene>
<dbReference type="SUPFAM" id="SSF53597">
    <property type="entry name" value="Dihydrofolate reductase-like"/>
    <property type="match status" value="1"/>
</dbReference>
<comment type="caution">
    <text evidence="2">The sequence shown here is derived from an EMBL/GenBank/DDBJ whole genome shotgun (WGS) entry which is preliminary data.</text>
</comment>
<reference evidence="2" key="1">
    <citation type="submission" date="2020-06" db="EMBL/GenBank/DDBJ databases">
        <title>Stable isotope informed genome-resolved metagenomics uncovers potential trophic interactions in rhizosphere soil.</title>
        <authorList>
            <person name="Starr E.P."/>
            <person name="Shi S."/>
            <person name="Blazewicz S.J."/>
            <person name="Koch B.J."/>
            <person name="Probst A.J."/>
            <person name="Hungate B.A."/>
            <person name="Pett-Ridge J."/>
            <person name="Firestone M.K."/>
            <person name="Banfield J.F."/>
        </authorList>
    </citation>
    <scope>NUCLEOTIDE SEQUENCE</scope>
    <source>
        <strain evidence="2">YM_69_17</strain>
    </source>
</reference>
<protein>
    <submittedName>
        <fullName evidence="2">Dihydrofolate reductase family protein</fullName>
    </submittedName>
</protein>
<dbReference type="InterPro" id="IPR002734">
    <property type="entry name" value="RibDG_C"/>
</dbReference>
<dbReference type="PANTHER" id="PTHR38011:SF2">
    <property type="entry name" value="BIFUNCTIONAL DEAMINASE-REDUCTASE DOMAIN PROTEIN"/>
    <property type="match status" value="1"/>
</dbReference>
<evidence type="ECO:0000313" key="2">
    <source>
        <dbReference type="EMBL" id="MBW8728029.1"/>
    </source>
</evidence>
<accession>A0A952FTM0</accession>
<dbReference type="PANTHER" id="PTHR38011">
    <property type="entry name" value="DIHYDROFOLATE REDUCTASE FAMILY PROTEIN (AFU_ORTHOLOGUE AFUA_8G06820)"/>
    <property type="match status" value="1"/>
</dbReference>
<dbReference type="Proteomes" id="UP000700706">
    <property type="component" value="Unassembled WGS sequence"/>
</dbReference>
<dbReference type="GO" id="GO:0008703">
    <property type="term" value="F:5-amino-6-(5-phosphoribosylamino)uracil reductase activity"/>
    <property type="evidence" value="ECO:0007669"/>
    <property type="project" value="InterPro"/>
</dbReference>
<dbReference type="EMBL" id="JAEKLZ010000340">
    <property type="protein sequence ID" value="MBW8728029.1"/>
    <property type="molecule type" value="Genomic_DNA"/>
</dbReference>
<dbReference type="InterPro" id="IPR050765">
    <property type="entry name" value="Riboflavin_Biosynth_HTPR"/>
</dbReference>
<organism evidence="2 3">
    <name type="scientific">Inquilinus limosus</name>
    <dbReference type="NCBI Taxonomy" id="171674"/>
    <lineage>
        <taxon>Bacteria</taxon>
        <taxon>Pseudomonadati</taxon>
        <taxon>Pseudomonadota</taxon>
        <taxon>Alphaproteobacteria</taxon>
        <taxon>Rhodospirillales</taxon>
        <taxon>Rhodospirillaceae</taxon>
        <taxon>Inquilinus</taxon>
    </lineage>
</organism>
<dbReference type="GO" id="GO:0009231">
    <property type="term" value="P:riboflavin biosynthetic process"/>
    <property type="evidence" value="ECO:0007669"/>
    <property type="project" value="InterPro"/>
</dbReference>
<evidence type="ECO:0000259" key="1">
    <source>
        <dbReference type="Pfam" id="PF01872"/>
    </source>
</evidence>
<feature type="domain" description="Bacterial bifunctional deaminase-reductase C-terminal" evidence="1">
    <location>
        <begin position="2"/>
        <end position="169"/>
    </location>
</feature>
<dbReference type="InterPro" id="IPR024072">
    <property type="entry name" value="DHFR-like_dom_sf"/>
</dbReference>
<name>A0A952FTM0_9PROT</name>
<proteinExistence type="predicted"/>
<dbReference type="Gene3D" id="3.40.430.10">
    <property type="entry name" value="Dihydrofolate Reductase, subunit A"/>
    <property type="match status" value="1"/>
</dbReference>
<dbReference type="Pfam" id="PF01872">
    <property type="entry name" value="RibD_C"/>
    <property type="match status" value="1"/>
</dbReference>
<sequence length="186" mass="20145">MRKVIVTEFISADGIAEVERLTGVPWNAEMDRFKNDELADSGAMLLGRTTYQIFAGSWPSETGDFADRFNALPKYVASTTLQDLDWKPAELLQGELPDAVRALKQGEGGNIYVHGSISVAQELLRHGLVDRIRFLGYPVALGQGKPFFAPGEQHRLELISAARFSNGILAVEYAPVGGLSPSAPAG</sequence>
<evidence type="ECO:0000313" key="3">
    <source>
        <dbReference type="Proteomes" id="UP000700706"/>
    </source>
</evidence>
<dbReference type="AlphaFoldDB" id="A0A952FTM0"/>